<dbReference type="EMBL" id="MU274934">
    <property type="protein sequence ID" value="KAI0085114.1"/>
    <property type="molecule type" value="Genomic_DNA"/>
</dbReference>
<protein>
    <submittedName>
        <fullName evidence="1">Uncharacterized protein</fullName>
    </submittedName>
</protein>
<proteinExistence type="predicted"/>
<accession>A0ACB8TT31</accession>
<gene>
    <name evidence="1" type="ORF">BDY19DRAFT_909243</name>
</gene>
<dbReference type="Proteomes" id="UP001055072">
    <property type="component" value="Unassembled WGS sequence"/>
</dbReference>
<organism evidence="1 2">
    <name type="scientific">Irpex rosettiformis</name>
    <dbReference type="NCBI Taxonomy" id="378272"/>
    <lineage>
        <taxon>Eukaryota</taxon>
        <taxon>Fungi</taxon>
        <taxon>Dikarya</taxon>
        <taxon>Basidiomycota</taxon>
        <taxon>Agaricomycotina</taxon>
        <taxon>Agaricomycetes</taxon>
        <taxon>Polyporales</taxon>
        <taxon>Irpicaceae</taxon>
        <taxon>Irpex</taxon>
    </lineage>
</organism>
<sequence>MVQVLYPSYSLERLLYCEHTLDFITNELNAELVNLQWLAQHVKEYDHVMIFLCTHSDNEHGNLFHEPTGSITVEDFFNQLLVVLLKSLQNIKTTFFLLSCGTVVSQQQPLADLGQVVRRYNIDNFFAFSAPGLVPSITFLFIQQYVTELVFHDCNLAEHLDELLDQCHSIGHHTHIIWVRPTGEMVRYAWAETVVRPWGQALPIQCDVSVFGIHIIRFLMWESRLRDHVIHGHLFYITKACFNELYCIALIMLKAHLILPVTCPDIRITVCSATCFTLQMSWRNIQEYQIVQRVRGKRHQI</sequence>
<comment type="caution">
    <text evidence="1">The sequence shown here is derived from an EMBL/GenBank/DDBJ whole genome shotgun (WGS) entry which is preliminary data.</text>
</comment>
<name>A0ACB8TT31_9APHY</name>
<reference evidence="1" key="1">
    <citation type="journal article" date="2021" name="Environ. Microbiol.">
        <title>Gene family expansions and transcriptome signatures uncover fungal adaptations to wood decay.</title>
        <authorList>
            <person name="Hage H."/>
            <person name="Miyauchi S."/>
            <person name="Viragh M."/>
            <person name="Drula E."/>
            <person name="Min B."/>
            <person name="Chaduli D."/>
            <person name="Navarro D."/>
            <person name="Favel A."/>
            <person name="Norest M."/>
            <person name="Lesage-Meessen L."/>
            <person name="Balint B."/>
            <person name="Merenyi Z."/>
            <person name="de Eugenio L."/>
            <person name="Morin E."/>
            <person name="Martinez A.T."/>
            <person name="Baldrian P."/>
            <person name="Stursova M."/>
            <person name="Martinez M.J."/>
            <person name="Novotny C."/>
            <person name="Magnuson J.K."/>
            <person name="Spatafora J.W."/>
            <person name="Maurice S."/>
            <person name="Pangilinan J."/>
            <person name="Andreopoulos W."/>
            <person name="LaButti K."/>
            <person name="Hundley H."/>
            <person name="Na H."/>
            <person name="Kuo A."/>
            <person name="Barry K."/>
            <person name="Lipzen A."/>
            <person name="Henrissat B."/>
            <person name="Riley R."/>
            <person name="Ahrendt S."/>
            <person name="Nagy L.G."/>
            <person name="Grigoriev I.V."/>
            <person name="Martin F."/>
            <person name="Rosso M.N."/>
        </authorList>
    </citation>
    <scope>NUCLEOTIDE SEQUENCE</scope>
    <source>
        <strain evidence="1">CBS 384.51</strain>
    </source>
</reference>
<evidence type="ECO:0000313" key="2">
    <source>
        <dbReference type="Proteomes" id="UP001055072"/>
    </source>
</evidence>
<evidence type="ECO:0000313" key="1">
    <source>
        <dbReference type="EMBL" id="KAI0085114.1"/>
    </source>
</evidence>
<keyword evidence="2" id="KW-1185">Reference proteome</keyword>